<dbReference type="PANTHER" id="PTHR43668">
    <property type="entry name" value="ALLANTOINASE"/>
    <property type="match status" value="1"/>
</dbReference>
<dbReference type="InterPro" id="IPR024403">
    <property type="entry name" value="DHOase_cat"/>
</dbReference>
<comment type="caution">
    <text evidence="3">The sequence shown here is derived from an EMBL/GenBank/DDBJ whole genome shotgun (WGS) entry which is preliminary data.</text>
</comment>
<dbReference type="Gene3D" id="2.30.40.10">
    <property type="entry name" value="Urease, subunit C, domain 1"/>
    <property type="match status" value="1"/>
</dbReference>
<keyword evidence="1" id="KW-0665">Pyrimidine biosynthesis</keyword>
<evidence type="ECO:0000259" key="2">
    <source>
        <dbReference type="Pfam" id="PF12890"/>
    </source>
</evidence>
<dbReference type="Pfam" id="PF12890">
    <property type="entry name" value="DHOase"/>
    <property type="match status" value="1"/>
</dbReference>
<feature type="domain" description="Dihydroorotase catalytic" evidence="2">
    <location>
        <begin position="58"/>
        <end position="238"/>
    </location>
</feature>
<dbReference type="InterPro" id="IPR032466">
    <property type="entry name" value="Metal_Hydrolase"/>
</dbReference>
<sequence length="417" mass="45730">MNVLLKSATIIDSKSEFHNTVQDILIENGVISKIAKDIKNPKDYKEIALENLHLSQGWFDSSVCFGEPGFEDRETINNGLQTAALSGFTSVAMNANTHPVLDTSSDIAFVKSKAQNHAVNLLPIGALTNASKGEHLAELYDMKNAGACAFQDYKKPIANANMLKIALQYASNFDGLVYSYPQDNSISRNGVVNENITSTTLGLKGSPNLAEALQVARDLFLLEYTNGKLHIPTISTAEAVNLIREAKKKKLNVSCSVAIHNLFFTDTVLQSFDTKYKVQPPLRIQKDVDALIEGVKDGTIDMVTSDHNPLNIEQKNIEFDYAGYGTIGLESAFGALNTLFTTKKSVSLLTKGKERFGMENTSIAEGNKINATLFNPNTTYTFNKTDIHSKSNNSIFVDTKLKGRVYGIIANNKMILN</sequence>
<evidence type="ECO:0000313" key="3">
    <source>
        <dbReference type="EMBL" id="MFD2541606.1"/>
    </source>
</evidence>
<dbReference type="SUPFAM" id="SSF51556">
    <property type="entry name" value="Metallo-dependent hydrolases"/>
    <property type="match status" value="1"/>
</dbReference>
<dbReference type="Gene3D" id="3.20.20.140">
    <property type="entry name" value="Metal-dependent hydrolases"/>
    <property type="match status" value="1"/>
</dbReference>
<dbReference type="CDD" id="cd01317">
    <property type="entry name" value="DHOase_IIa"/>
    <property type="match status" value="1"/>
</dbReference>
<dbReference type="InterPro" id="IPR050138">
    <property type="entry name" value="DHOase/Allantoinase_Hydrolase"/>
</dbReference>
<organism evidence="3 4">
    <name type="scientific">Lacinutrix gracilariae</name>
    <dbReference type="NCBI Taxonomy" id="1747198"/>
    <lineage>
        <taxon>Bacteria</taxon>
        <taxon>Pseudomonadati</taxon>
        <taxon>Bacteroidota</taxon>
        <taxon>Flavobacteriia</taxon>
        <taxon>Flavobacteriales</taxon>
        <taxon>Flavobacteriaceae</taxon>
        <taxon>Lacinutrix</taxon>
    </lineage>
</organism>
<evidence type="ECO:0000313" key="4">
    <source>
        <dbReference type="Proteomes" id="UP001597467"/>
    </source>
</evidence>
<dbReference type="EMBL" id="JBHULM010000007">
    <property type="protein sequence ID" value="MFD2541606.1"/>
    <property type="molecule type" value="Genomic_DNA"/>
</dbReference>
<name>A0ABW5JYM7_9FLAO</name>
<dbReference type="SUPFAM" id="SSF51338">
    <property type="entry name" value="Composite domain of metallo-dependent hydrolases"/>
    <property type="match status" value="1"/>
</dbReference>
<gene>
    <name evidence="3" type="ORF">ACFSSB_04680</name>
</gene>
<accession>A0ABW5JYM7</accession>
<dbReference type="Proteomes" id="UP001597467">
    <property type="component" value="Unassembled WGS sequence"/>
</dbReference>
<reference evidence="4" key="1">
    <citation type="journal article" date="2019" name="Int. J. Syst. Evol. Microbiol.">
        <title>The Global Catalogue of Microorganisms (GCM) 10K type strain sequencing project: providing services to taxonomists for standard genome sequencing and annotation.</title>
        <authorList>
            <consortium name="The Broad Institute Genomics Platform"/>
            <consortium name="The Broad Institute Genome Sequencing Center for Infectious Disease"/>
            <person name="Wu L."/>
            <person name="Ma J."/>
        </authorList>
    </citation>
    <scope>NUCLEOTIDE SEQUENCE [LARGE SCALE GENOMIC DNA]</scope>
    <source>
        <strain evidence="4">KCTC 42808</strain>
    </source>
</reference>
<dbReference type="InterPro" id="IPR004722">
    <property type="entry name" value="DHOase"/>
</dbReference>
<dbReference type="InterPro" id="IPR011059">
    <property type="entry name" value="Metal-dep_hydrolase_composite"/>
</dbReference>
<protein>
    <submittedName>
        <fullName evidence="3">Dihydroorotase family protein</fullName>
    </submittedName>
</protein>
<evidence type="ECO:0000256" key="1">
    <source>
        <dbReference type="ARBA" id="ARBA00022975"/>
    </source>
</evidence>
<dbReference type="PANTHER" id="PTHR43668:SF2">
    <property type="entry name" value="ALLANTOINASE"/>
    <property type="match status" value="1"/>
</dbReference>
<dbReference type="RefSeq" id="WP_379901490.1">
    <property type="nucleotide sequence ID" value="NZ_JBHULM010000007.1"/>
</dbReference>
<keyword evidence="4" id="KW-1185">Reference proteome</keyword>
<proteinExistence type="predicted"/>